<dbReference type="CDD" id="cd16276">
    <property type="entry name" value="metallo-hydrolase-like_MBL-fold"/>
    <property type="match status" value="1"/>
</dbReference>
<feature type="chain" id="PRO_5040201936" evidence="1">
    <location>
        <begin position="18"/>
        <end position="346"/>
    </location>
</feature>
<accession>A0A9P4Q1V7</accession>
<evidence type="ECO:0000259" key="2">
    <source>
        <dbReference type="SMART" id="SM00849"/>
    </source>
</evidence>
<evidence type="ECO:0000313" key="4">
    <source>
        <dbReference type="Proteomes" id="UP000799441"/>
    </source>
</evidence>
<dbReference type="PANTHER" id="PTHR42951">
    <property type="entry name" value="METALLO-BETA-LACTAMASE DOMAIN-CONTAINING"/>
    <property type="match status" value="1"/>
</dbReference>
<dbReference type="Pfam" id="PF00753">
    <property type="entry name" value="Lactamase_B"/>
    <property type="match status" value="1"/>
</dbReference>
<dbReference type="PANTHER" id="PTHR42951:SF4">
    <property type="entry name" value="ACYL-COENZYME A THIOESTERASE MBLAC2"/>
    <property type="match status" value="1"/>
</dbReference>
<name>A0A9P4Q1V7_9PEZI</name>
<dbReference type="InterPro" id="IPR036866">
    <property type="entry name" value="RibonucZ/Hydroxyglut_hydro"/>
</dbReference>
<dbReference type="InterPro" id="IPR050855">
    <property type="entry name" value="NDM-1-like"/>
</dbReference>
<keyword evidence="1" id="KW-0732">Signal</keyword>
<feature type="signal peptide" evidence="1">
    <location>
        <begin position="1"/>
        <end position="17"/>
    </location>
</feature>
<dbReference type="SMART" id="SM00849">
    <property type="entry name" value="Lactamase_B"/>
    <property type="match status" value="1"/>
</dbReference>
<organism evidence="3 4">
    <name type="scientific">Polychaeton citri CBS 116435</name>
    <dbReference type="NCBI Taxonomy" id="1314669"/>
    <lineage>
        <taxon>Eukaryota</taxon>
        <taxon>Fungi</taxon>
        <taxon>Dikarya</taxon>
        <taxon>Ascomycota</taxon>
        <taxon>Pezizomycotina</taxon>
        <taxon>Dothideomycetes</taxon>
        <taxon>Dothideomycetidae</taxon>
        <taxon>Capnodiales</taxon>
        <taxon>Capnodiaceae</taxon>
        <taxon>Polychaeton</taxon>
    </lineage>
</organism>
<comment type="caution">
    <text evidence="3">The sequence shown here is derived from an EMBL/GenBank/DDBJ whole genome shotgun (WGS) entry which is preliminary data.</text>
</comment>
<dbReference type="SUPFAM" id="SSF56281">
    <property type="entry name" value="Metallo-hydrolase/oxidoreductase"/>
    <property type="match status" value="1"/>
</dbReference>
<dbReference type="Gene3D" id="3.60.15.10">
    <property type="entry name" value="Ribonuclease Z/Hydroxyacylglutathione hydrolase-like"/>
    <property type="match status" value="1"/>
</dbReference>
<dbReference type="AlphaFoldDB" id="A0A9P4Q1V7"/>
<keyword evidence="4" id="KW-1185">Reference proteome</keyword>
<proteinExistence type="predicted"/>
<evidence type="ECO:0000313" key="3">
    <source>
        <dbReference type="EMBL" id="KAF2716569.1"/>
    </source>
</evidence>
<gene>
    <name evidence="3" type="ORF">K431DRAFT_298565</name>
</gene>
<dbReference type="OrthoDB" id="449487at2759"/>
<evidence type="ECO:0000256" key="1">
    <source>
        <dbReference type="SAM" id="SignalP"/>
    </source>
</evidence>
<dbReference type="InterPro" id="IPR001279">
    <property type="entry name" value="Metallo-B-lactamas"/>
</dbReference>
<dbReference type="EMBL" id="MU003869">
    <property type="protein sequence ID" value="KAF2716569.1"/>
    <property type="molecule type" value="Genomic_DNA"/>
</dbReference>
<reference evidence="3" key="1">
    <citation type="journal article" date="2020" name="Stud. Mycol.">
        <title>101 Dothideomycetes genomes: a test case for predicting lifestyles and emergence of pathogens.</title>
        <authorList>
            <person name="Haridas S."/>
            <person name="Albert R."/>
            <person name="Binder M."/>
            <person name="Bloem J."/>
            <person name="Labutti K."/>
            <person name="Salamov A."/>
            <person name="Andreopoulos B."/>
            <person name="Baker S."/>
            <person name="Barry K."/>
            <person name="Bills G."/>
            <person name="Bluhm B."/>
            <person name="Cannon C."/>
            <person name="Castanera R."/>
            <person name="Culley D."/>
            <person name="Daum C."/>
            <person name="Ezra D."/>
            <person name="Gonzalez J."/>
            <person name="Henrissat B."/>
            <person name="Kuo A."/>
            <person name="Liang C."/>
            <person name="Lipzen A."/>
            <person name="Lutzoni F."/>
            <person name="Magnuson J."/>
            <person name="Mondo S."/>
            <person name="Nolan M."/>
            <person name="Ohm R."/>
            <person name="Pangilinan J."/>
            <person name="Park H.-J."/>
            <person name="Ramirez L."/>
            <person name="Alfaro M."/>
            <person name="Sun H."/>
            <person name="Tritt A."/>
            <person name="Yoshinaga Y."/>
            <person name="Zwiers L.-H."/>
            <person name="Turgeon B."/>
            <person name="Goodwin S."/>
            <person name="Spatafora J."/>
            <person name="Crous P."/>
            <person name="Grigoriev I."/>
        </authorList>
    </citation>
    <scope>NUCLEOTIDE SEQUENCE</scope>
    <source>
        <strain evidence="3">CBS 116435</strain>
    </source>
</reference>
<feature type="domain" description="Metallo-beta-lactamase" evidence="2">
    <location>
        <begin position="60"/>
        <end position="230"/>
    </location>
</feature>
<dbReference type="Proteomes" id="UP000799441">
    <property type="component" value="Unassembled WGS sequence"/>
</dbReference>
<protein>
    <submittedName>
        <fullName evidence="3">Metallo-hydrolase/oxidoreductase</fullName>
    </submittedName>
</protein>
<sequence>MLLLTFLQLAIHSMASGATIAVSSFAQVPTTAAGPPVQTPPAYRVQPFGDGAYLVTDGIYQGLFFVACESVIMVDAPPSIGENMVRAVRNITTKPISHVVYSHHHADHIGGAYLYGPPMNITFIAHRITAEQLALSPDYDHRPAPTVTFESSMSLEVGNQTLRLDYHGPNHEPGNIFIYAPSQKILMLVDVVYPGWIPFNALGEVQSVPGYIRAHDQLLTYDFEHFVGGHLNRAGTRQDVIISQEYVHDLYETAVSAIGMSAEANSSLSVASVIEPSVEKLDLNNPWALFDTYIDILADYVTKNLADRWSDRLYGTDVYGRSHAMAMLESVRIDFGILGPFGVTNA</sequence>